<protein>
    <submittedName>
        <fullName evidence="4">SRPBCC domain-containing protein</fullName>
    </submittedName>
</protein>
<name>A0ABT8DDD7_9RHOB</name>
<dbReference type="SUPFAM" id="SSF55961">
    <property type="entry name" value="Bet v1-like"/>
    <property type="match status" value="1"/>
</dbReference>
<proteinExistence type="inferred from homology"/>
<evidence type="ECO:0000313" key="5">
    <source>
        <dbReference type="Proteomes" id="UP001243846"/>
    </source>
</evidence>
<dbReference type="Gene3D" id="3.30.530.20">
    <property type="match status" value="1"/>
</dbReference>
<dbReference type="Pfam" id="PF08327">
    <property type="entry name" value="AHSA1"/>
    <property type="match status" value="1"/>
</dbReference>
<dbReference type="InterPro" id="IPR023393">
    <property type="entry name" value="START-like_dom_sf"/>
</dbReference>
<evidence type="ECO:0000313" key="4">
    <source>
        <dbReference type="EMBL" id="MDN3713841.1"/>
    </source>
</evidence>
<sequence>MAQAAANPAATMRIERVIAAPRAAIWRAWTNPESLPLWWGPEGYSCRTKRINLRTGGEWVFDMIGPDGTVYPNHHRYHRMEEGAGISYSLLWGENGPKHADADVAFEEIGTDGKDGTLTATRITLTMVFASEDECRAAKAFGPRRSGRKPWRNWRALSGRARSPQGAMPVSGLLRATSQAICCIRAAVSGSGPRPAFHRPASARRASLRGSFDRAPHNGPAPRNSCRGR</sequence>
<reference evidence="5" key="1">
    <citation type="journal article" date="2019" name="Int. J. Syst. Evol. Microbiol.">
        <title>The Global Catalogue of Microorganisms (GCM) 10K type strain sequencing project: providing services to taxonomists for standard genome sequencing and annotation.</title>
        <authorList>
            <consortium name="The Broad Institute Genomics Platform"/>
            <consortium name="The Broad Institute Genome Sequencing Center for Infectious Disease"/>
            <person name="Wu L."/>
            <person name="Ma J."/>
        </authorList>
    </citation>
    <scope>NUCLEOTIDE SEQUENCE [LARGE SCALE GENOMIC DNA]</scope>
    <source>
        <strain evidence="5">CECT 8482</strain>
    </source>
</reference>
<comment type="similarity">
    <text evidence="1">Belongs to the AHA1 family.</text>
</comment>
<evidence type="ECO:0000259" key="3">
    <source>
        <dbReference type="Pfam" id="PF08327"/>
    </source>
</evidence>
<dbReference type="InterPro" id="IPR013538">
    <property type="entry name" value="ASHA1/2-like_C"/>
</dbReference>
<feature type="region of interest" description="Disordered" evidence="2">
    <location>
        <begin position="190"/>
        <end position="229"/>
    </location>
</feature>
<evidence type="ECO:0000256" key="2">
    <source>
        <dbReference type="SAM" id="MobiDB-lite"/>
    </source>
</evidence>
<dbReference type="EMBL" id="JAUFRC010000002">
    <property type="protein sequence ID" value="MDN3713841.1"/>
    <property type="molecule type" value="Genomic_DNA"/>
</dbReference>
<gene>
    <name evidence="4" type="ORF">QWZ10_22490</name>
</gene>
<comment type="caution">
    <text evidence="4">The sequence shown here is derived from an EMBL/GenBank/DDBJ whole genome shotgun (WGS) entry which is preliminary data.</text>
</comment>
<organism evidence="4 5">
    <name type="scientific">Paracoccus cavernae</name>
    <dbReference type="NCBI Taxonomy" id="1571207"/>
    <lineage>
        <taxon>Bacteria</taxon>
        <taxon>Pseudomonadati</taxon>
        <taxon>Pseudomonadota</taxon>
        <taxon>Alphaproteobacteria</taxon>
        <taxon>Rhodobacterales</taxon>
        <taxon>Paracoccaceae</taxon>
        <taxon>Paracoccus</taxon>
    </lineage>
</organism>
<feature type="domain" description="Activator of Hsp90 ATPase homologue 1/2-like C-terminal" evidence="3">
    <location>
        <begin position="20"/>
        <end position="125"/>
    </location>
</feature>
<evidence type="ECO:0000256" key="1">
    <source>
        <dbReference type="ARBA" id="ARBA00006817"/>
    </source>
</evidence>
<accession>A0ABT8DDD7</accession>
<keyword evidence="5" id="KW-1185">Reference proteome</keyword>
<dbReference type="Proteomes" id="UP001243846">
    <property type="component" value="Unassembled WGS sequence"/>
</dbReference>